<proteinExistence type="predicted"/>
<keyword evidence="2 4" id="KW-0863">Zinc-finger</keyword>
<dbReference type="PANTHER" id="PTHR31717">
    <property type="entry name" value="ZINC FINGER PROTEIN CONSTANS-LIKE 10"/>
    <property type="match status" value="1"/>
</dbReference>
<dbReference type="Pfam" id="PF00643">
    <property type="entry name" value="zf-B_box"/>
    <property type="match status" value="1"/>
</dbReference>
<evidence type="ECO:0000256" key="3">
    <source>
        <dbReference type="ARBA" id="ARBA00022833"/>
    </source>
</evidence>
<evidence type="ECO:0000256" key="2">
    <source>
        <dbReference type="ARBA" id="ARBA00022771"/>
    </source>
</evidence>
<keyword evidence="8" id="KW-1185">Reference proteome</keyword>
<evidence type="ECO:0000313" key="7">
    <source>
        <dbReference type="EMBL" id="KAL2323614.1"/>
    </source>
</evidence>
<name>A0ABD1LJA9_9FABA</name>
<feature type="compositionally biased region" description="Polar residues" evidence="5">
    <location>
        <begin position="233"/>
        <end position="247"/>
    </location>
</feature>
<dbReference type="InterPro" id="IPR049808">
    <property type="entry name" value="CONSTANS-like_Bbox1"/>
</dbReference>
<dbReference type="SMART" id="SM00336">
    <property type="entry name" value="BBOX"/>
    <property type="match status" value="2"/>
</dbReference>
<organism evidence="7 8">
    <name type="scientific">Flemingia macrophylla</name>
    <dbReference type="NCBI Taxonomy" id="520843"/>
    <lineage>
        <taxon>Eukaryota</taxon>
        <taxon>Viridiplantae</taxon>
        <taxon>Streptophyta</taxon>
        <taxon>Embryophyta</taxon>
        <taxon>Tracheophyta</taxon>
        <taxon>Spermatophyta</taxon>
        <taxon>Magnoliopsida</taxon>
        <taxon>eudicotyledons</taxon>
        <taxon>Gunneridae</taxon>
        <taxon>Pentapetalae</taxon>
        <taxon>rosids</taxon>
        <taxon>fabids</taxon>
        <taxon>Fabales</taxon>
        <taxon>Fabaceae</taxon>
        <taxon>Papilionoideae</taxon>
        <taxon>50 kb inversion clade</taxon>
        <taxon>NPAAA clade</taxon>
        <taxon>indigoferoid/millettioid clade</taxon>
        <taxon>Phaseoleae</taxon>
        <taxon>Flemingia</taxon>
    </lineage>
</organism>
<keyword evidence="3" id="KW-0862">Zinc</keyword>
<comment type="caution">
    <text evidence="7">The sequence shown here is derived from an EMBL/GenBank/DDBJ whole genome shotgun (WGS) entry which is preliminary data.</text>
</comment>
<sequence>MSEDPELRRTCDYCGDLVALLYCRADSAKLCFLCDRKVHFPNQLFSRHTRALLCDACGDSPASVLCFSDDSVLCHNCDCQNHHLSHQRTPLQGFSGCPSVTQLLGIMGFGEKSLLSTKSQALSVLGDPSAHKNRKSECGRQKEEILSQLREMIKMEPDLVCGEVDAEPNLSTGFERQIEANTSPSYEAGMFCWHGESSDRTNQIVPSDTSLRDFGQVVSDKHPSFTIPGAQANFDNQGKPSNLSPTPKATPYELTSHERDSALLRYREKKKARRIDFEEYKKRIEEVKLLRMAGSAYAYGYAYEEVNCRKKGEDAIQCDRIYHVAHQSRLFPQ</sequence>
<dbReference type="PANTHER" id="PTHR31717:SF58">
    <property type="entry name" value="ZINC FINGER PROTEIN CONSTANS-LIKE 13"/>
    <property type="match status" value="1"/>
</dbReference>
<dbReference type="PROSITE" id="PS50119">
    <property type="entry name" value="ZF_BBOX"/>
    <property type="match status" value="2"/>
</dbReference>
<evidence type="ECO:0000256" key="5">
    <source>
        <dbReference type="SAM" id="MobiDB-lite"/>
    </source>
</evidence>
<gene>
    <name evidence="7" type="ORF">Fmac_027993</name>
</gene>
<dbReference type="Proteomes" id="UP001603857">
    <property type="component" value="Unassembled WGS sequence"/>
</dbReference>
<keyword evidence="1" id="KW-0479">Metal-binding</keyword>
<feature type="region of interest" description="Disordered" evidence="5">
    <location>
        <begin position="230"/>
        <end position="252"/>
    </location>
</feature>
<dbReference type="GO" id="GO:0008270">
    <property type="term" value="F:zinc ion binding"/>
    <property type="evidence" value="ECO:0007669"/>
    <property type="project" value="UniProtKB-KW"/>
</dbReference>
<evidence type="ECO:0000259" key="6">
    <source>
        <dbReference type="PROSITE" id="PS50119"/>
    </source>
</evidence>
<accession>A0ABD1LJA9</accession>
<dbReference type="CDD" id="cd19821">
    <property type="entry name" value="Bbox1_BBX-like"/>
    <property type="match status" value="1"/>
</dbReference>
<dbReference type="AlphaFoldDB" id="A0ABD1LJA9"/>
<evidence type="ECO:0000313" key="8">
    <source>
        <dbReference type="Proteomes" id="UP001603857"/>
    </source>
</evidence>
<evidence type="ECO:0000256" key="1">
    <source>
        <dbReference type="ARBA" id="ARBA00022723"/>
    </source>
</evidence>
<feature type="domain" description="B box-type" evidence="6">
    <location>
        <begin position="6"/>
        <end position="53"/>
    </location>
</feature>
<reference evidence="7 8" key="1">
    <citation type="submission" date="2024-08" db="EMBL/GenBank/DDBJ databases">
        <title>Insights into the chromosomal genome structure of Flemingia macrophylla.</title>
        <authorList>
            <person name="Ding Y."/>
            <person name="Zhao Y."/>
            <person name="Bi W."/>
            <person name="Wu M."/>
            <person name="Zhao G."/>
            <person name="Gong Y."/>
            <person name="Li W."/>
            <person name="Zhang P."/>
        </authorList>
    </citation>
    <scope>NUCLEOTIDE SEQUENCE [LARGE SCALE GENOMIC DNA]</scope>
    <source>
        <strain evidence="7">DYQJB</strain>
        <tissue evidence="7">Leaf</tissue>
    </source>
</reference>
<evidence type="ECO:0000256" key="4">
    <source>
        <dbReference type="PROSITE-ProRule" id="PRU00024"/>
    </source>
</evidence>
<protein>
    <recommendedName>
        <fullName evidence="6">B box-type domain-containing protein</fullName>
    </recommendedName>
</protein>
<feature type="domain" description="B box-type" evidence="6">
    <location>
        <begin position="49"/>
        <end position="91"/>
    </location>
</feature>
<dbReference type="InterPro" id="IPR000315">
    <property type="entry name" value="Znf_B-box"/>
</dbReference>
<dbReference type="EMBL" id="JBGMDY010000009">
    <property type="protein sequence ID" value="KAL2323614.1"/>
    <property type="molecule type" value="Genomic_DNA"/>
</dbReference>